<dbReference type="GO" id="GO:0016887">
    <property type="term" value="F:ATP hydrolysis activity"/>
    <property type="evidence" value="ECO:0007669"/>
    <property type="project" value="InterPro"/>
</dbReference>
<protein>
    <submittedName>
        <fullName evidence="2">AAA family ATPase</fullName>
    </submittedName>
</protein>
<proteinExistence type="predicted"/>
<dbReference type="AlphaFoldDB" id="A0A7K3NPM1"/>
<dbReference type="InterPro" id="IPR027417">
    <property type="entry name" value="P-loop_NTPase"/>
</dbReference>
<dbReference type="RefSeq" id="WP_163303231.1">
    <property type="nucleotide sequence ID" value="NZ_JAAGRQ010000082.1"/>
</dbReference>
<dbReference type="SUPFAM" id="SSF52540">
    <property type="entry name" value="P-loop containing nucleoside triphosphate hydrolases"/>
    <property type="match status" value="1"/>
</dbReference>
<evidence type="ECO:0000313" key="3">
    <source>
        <dbReference type="Proteomes" id="UP000469724"/>
    </source>
</evidence>
<dbReference type="InterPro" id="IPR014555">
    <property type="entry name" value="RecF-like"/>
</dbReference>
<name>A0A7K3NPM1_9BACT</name>
<keyword evidence="3" id="KW-1185">Reference proteome</keyword>
<dbReference type="Gene3D" id="3.40.50.300">
    <property type="entry name" value="P-loop containing nucleotide triphosphate hydrolases"/>
    <property type="match status" value="1"/>
</dbReference>
<gene>
    <name evidence="2" type="ORF">G3N56_15580</name>
</gene>
<evidence type="ECO:0000259" key="1">
    <source>
        <dbReference type="Pfam" id="PF13304"/>
    </source>
</evidence>
<dbReference type="PIRSF" id="PIRSF029347">
    <property type="entry name" value="RecF"/>
    <property type="match status" value="1"/>
</dbReference>
<feature type="domain" description="ATPase AAA-type core" evidence="1">
    <location>
        <begin position="23"/>
        <end position="336"/>
    </location>
</feature>
<dbReference type="GO" id="GO:0000731">
    <property type="term" value="P:DNA synthesis involved in DNA repair"/>
    <property type="evidence" value="ECO:0007669"/>
    <property type="project" value="TreeGrafter"/>
</dbReference>
<sequence>MITKIKIHGFKSICNFELNLGKINVFIGSNGSGKSNILEAIGVLSAAASGRVDDESLIRRGVRPGLPRLYKSSFKSERTSPHIFFTAENENTSYSVSLHNPLKDPKSAWSYKTENLRSKDTTIVSRGVKSSHRFDPYQGLAALRIVDLGETDNATKLLSTLREYAIYTPNTPTLRGVTPDLQSREPIGLSGGRLAEALRELQRIASKDEDLQEKLDEFYSTLEWASHIDTKLTANDLLSPSVPRTKYLIRFTDRYMVDKRNTLTAFDASEGALYVIFLSILSLSPFIPSLIAVDNLDQSLNPRLTKALIGMMCDLTINHWEDQQILFTSHNPAALDGLPLDNPNINLFSVDRDNYGHTIANKIDLTDAVKELCRKNDWPLSRLWMMGHLGGVPNV</sequence>
<dbReference type="PANTHER" id="PTHR32182:SF22">
    <property type="entry name" value="ATP-DEPENDENT ENDONUCLEASE, OLD FAMILY-RELATED"/>
    <property type="match status" value="1"/>
</dbReference>
<organism evidence="2 3">
    <name type="scientific">Desulfolutivibrio sulfodismutans</name>
    <dbReference type="NCBI Taxonomy" id="63561"/>
    <lineage>
        <taxon>Bacteria</taxon>
        <taxon>Pseudomonadati</taxon>
        <taxon>Thermodesulfobacteriota</taxon>
        <taxon>Desulfovibrionia</taxon>
        <taxon>Desulfovibrionales</taxon>
        <taxon>Desulfovibrionaceae</taxon>
        <taxon>Desulfolutivibrio</taxon>
    </lineage>
</organism>
<dbReference type="PANTHER" id="PTHR32182">
    <property type="entry name" value="DNA REPLICATION AND REPAIR PROTEIN RECF"/>
    <property type="match status" value="1"/>
</dbReference>
<accession>A0A7K3NPM1</accession>
<dbReference type="Pfam" id="PF13304">
    <property type="entry name" value="AAA_21"/>
    <property type="match status" value="1"/>
</dbReference>
<reference evidence="2 3" key="1">
    <citation type="submission" date="2020-02" db="EMBL/GenBank/DDBJ databases">
        <title>Comparative genomics of sulfur disproportionating microorganisms.</title>
        <authorList>
            <person name="Ward L.M."/>
            <person name="Bertran E."/>
            <person name="Johnston D.T."/>
        </authorList>
    </citation>
    <scope>NUCLEOTIDE SEQUENCE [LARGE SCALE GENOMIC DNA]</scope>
    <source>
        <strain evidence="2 3">DSM 3696</strain>
    </source>
</reference>
<dbReference type="InterPro" id="IPR003959">
    <property type="entry name" value="ATPase_AAA_core"/>
</dbReference>
<dbReference type="Proteomes" id="UP000469724">
    <property type="component" value="Unassembled WGS sequence"/>
</dbReference>
<dbReference type="EMBL" id="JAAGRQ010000082">
    <property type="protein sequence ID" value="NDY58156.1"/>
    <property type="molecule type" value="Genomic_DNA"/>
</dbReference>
<comment type="caution">
    <text evidence="2">The sequence shown here is derived from an EMBL/GenBank/DDBJ whole genome shotgun (WGS) entry which is preliminary data.</text>
</comment>
<dbReference type="GO" id="GO:0005524">
    <property type="term" value="F:ATP binding"/>
    <property type="evidence" value="ECO:0007669"/>
    <property type="project" value="InterPro"/>
</dbReference>
<dbReference type="GO" id="GO:0006302">
    <property type="term" value="P:double-strand break repair"/>
    <property type="evidence" value="ECO:0007669"/>
    <property type="project" value="TreeGrafter"/>
</dbReference>
<evidence type="ECO:0000313" key="2">
    <source>
        <dbReference type="EMBL" id="NDY58156.1"/>
    </source>
</evidence>